<evidence type="ECO:0000256" key="5">
    <source>
        <dbReference type="ARBA" id="ARBA00022596"/>
    </source>
</evidence>
<keyword evidence="5 8" id="KW-0533">Nickel</keyword>
<sequence>MSKRIVVDPVTRIEGHLRIEADIDEGRIKEAYSSGTAVRGIELIVRDRDPRDLWAYTQRVCGVCTTTHALASVRAVEDALDIRIPPNAHLIRNIMNEALFVHDHVVHFYHLHALDWVDVLSALKADPEETSRIAQSLSRWPKSSPGYFKDVQKSVKTVVESGQLGLFANGYWGHPAYKLPPEVNLLAVAHYLEALDWQKEIVKVHTILGGKNPHPHYVVGGMATPIDIDSDNAVHAEQLMHVSQLIDQAVEFVEQVYIPDLFAIASHYKDWRYGGGLDNYLCYGDFSTGDIRDTSKYRMPRGVILGGNLDEVLEVDLKDPEQVKEFVDRSWYDYEGEGGKGRHPWEGETTLRYSGPKPPYTRLNTEEKYSWVKAPRWKEHPMETGPLARIMVSYAAGIEGTVELVDEALKRLDIPFSALRSALGRTLARGLETRLTARWMRQDMDQLLTNIKNGDQITFNSAKWEPGTWPKRARGVGWVEAPRGSLGHWVEIEDGKTKNYQMVVPTTWNASPRDHKGNRGAYEASLIGTPVTDPEKPLEILRIIHSFDPCMACAVHLTDVSGSASVDIRIGWGG</sequence>
<keyword evidence="6 8" id="KW-0479">Metal-binding</keyword>
<comment type="cofactor">
    <cofactor evidence="1 8">
        <name>Ni(2+)</name>
        <dbReference type="ChEBI" id="CHEBI:49786"/>
    </cofactor>
</comment>
<reference evidence="10 11" key="1">
    <citation type="submission" date="2016-10" db="EMBL/GenBank/DDBJ databases">
        <authorList>
            <person name="de Groot N.N."/>
        </authorList>
    </citation>
    <scope>NUCLEOTIDE SEQUENCE [LARGE SCALE GENOMIC DNA]</scope>
    <source>
        <strain evidence="10 11">DSM 44945</strain>
    </source>
</reference>
<feature type="binding site" evidence="8">
    <location>
        <position position="502"/>
    </location>
    <ligand>
        <name>Mg(2+)</name>
        <dbReference type="ChEBI" id="CHEBI:18420"/>
    </ligand>
</feature>
<feature type="binding site" evidence="8">
    <location>
        <position position="550"/>
    </location>
    <ligand>
        <name>Ni(2+)</name>
        <dbReference type="ChEBI" id="CHEBI:49786"/>
    </ligand>
</feature>
<dbReference type="InterPro" id="IPR018194">
    <property type="entry name" value="Ni-dep_hyd_lsu_Ni_BS"/>
</dbReference>
<evidence type="ECO:0000256" key="7">
    <source>
        <dbReference type="ARBA" id="ARBA00023002"/>
    </source>
</evidence>
<name>A0A1I2Q298_9BACL</name>
<keyword evidence="11" id="KW-1185">Reference proteome</keyword>
<protein>
    <submittedName>
        <fullName evidence="10">Hydrogenase large subunit</fullName>
    </submittedName>
</protein>
<feature type="binding site" evidence="8">
    <location>
        <position position="64"/>
    </location>
    <ligand>
        <name>Ni(2+)</name>
        <dbReference type="ChEBI" id="CHEBI:49786"/>
    </ligand>
</feature>
<evidence type="ECO:0000256" key="8">
    <source>
        <dbReference type="PIRSR" id="PIRSR601501-1"/>
    </source>
</evidence>
<dbReference type="InterPro" id="IPR050867">
    <property type="entry name" value="NiFe/NiFeSe_hydrgnase_LSU"/>
</dbReference>
<dbReference type="EMBL" id="FOOK01000021">
    <property type="protein sequence ID" value="SFG22484.1"/>
    <property type="molecule type" value="Genomic_DNA"/>
</dbReference>
<keyword evidence="8" id="KW-0460">Magnesium</keyword>
<organism evidence="10 11">
    <name type="scientific">Planifilum fulgidum</name>
    <dbReference type="NCBI Taxonomy" id="201973"/>
    <lineage>
        <taxon>Bacteria</taxon>
        <taxon>Bacillati</taxon>
        <taxon>Bacillota</taxon>
        <taxon>Bacilli</taxon>
        <taxon>Bacillales</taxon>
        <taxon>Thermoactinomycetaceae</taxon>
        <taxon>Planifilum</taxon>
    </lineage>
</organism>
<evidence type="ECO:0000256" key="2">
    <source>
        <dbReference type="ARBA" id="ARBA00004196"/>
    </source>
</evidence>
<dbReference type="AlphaFoldDB" id="A0A1I2Q298"/>
<dbReference type="PANTHER" id="PTHR42958">
    <property type="entry name" value="HYDROGENASE-2 LARGE CHAIN"/>
    <property type="match status" value="1"/>
</dbReference>
<dbReference type="OrthoDB" id="9761717at2"/>
<dbReference type="GO" id="GO:0016151">
    <property type="term" value="F:nickel cation binding"/>
    <property type="evidence" value="ECO:0007669"/>
    <property type="project" value="InterPro"/>
</dbReference>
<keyword evidence="8" id="KW-0408">Iron</keyword>
<evidence type="ECO:0000313" key="10">
    <source>
        <dbReference type="EMBL" id="SFG22484.1"/>
    </source>
</evidence>
<comment type="subunit">
    <text evidence="4">Heterodimer of a large and a small subunit.</text>
</comment>
<dbReference type="SUPFAM" id="SSF56762">
    <property type="entry name" value="HydB/Nqo4-like"/>
    <property type="match status" value="1"/>
</dbReference>
<dbReference type="GO" id="GO:0030313">
    <property type="term" value="C:cell envelope"/>
    <property type="evidence" value="ECO:0007669"/>
    <property type="project" value="UniProtKB-SubCell"/>
</dbReference>
<accession>A0A1I2Q298</accession>
<dbReference type="PROSITE" id="PS00508">
    <property type="entry name" value="NI_HGENASE_L_2"/>
    <property type="match status" value="1"/>
</dbReference>
<proteinExistence type="inferred from homology"/>
<dbReference type="Gene3D" id="1.10.645.10">
    <property type="entry name" value="Cytochrome-c3 Hydrogenase, chain B"/>
    <property type="match status" value="1"/>
</dbReference>
<evidence type="ECO:0000313" key="11">
    <source>
        <dbReference type="Proteomes" id="UP000198661"/>
    </source>
</evidence>
<dbReference type="InterPro" id="IPR029014">
    <property type="entry name" value="NiFe-Hase_large"/>
</dbReference>
<feature type="binding site" evidence="8">
    <location>
        <position position="553"/>
    </location>
    <ligand>
        <name>Fe cation</name>
        <dbReference type="ChEBI" id="CHEBI:24875"/>
    </ligand>
</feature>
<dbReference type="Pfam" id="PF00374">
    <property type="entry name" value="NiFeSe_Hases"/>
    <property type="match status" value="1"/>
</dbReference>
<dbReference type="Proteomes" id="UP000198661">
    <property type="component" value="Unassembled WGS sequence"/>
</dbReference>
<feature type="binding site" evidence="8">
    <location>
        <position position="61"/>
    </location>
    <ligand>
        <name>Ni(2+)</name>
        <dbReference type="ChEBI" id="CHEBI:49786"/>
    </ligand>
</feature>
<comment type="similarity">
    <text evidence="3 9">Belongs to the [NiFe]/[NiFeSe] hydrogenase large subunit family.</text>
</comment>
<evidence type="ECO:0000256" key="4">
    <source>
        <dbReference type="ARBA" id="ARBA00011771"/>
    </source>
</evidence>
<keyword evidence="7 9" id="KW-0560">Oxidoreductase</keyword>
<evidence type="ECO:0000256" key="9">
    <source>
        <dbReference type="RuleBase" id="RU003896"/>
    </source>
</evidence>
<gene>
    <name evidence="10" type="ORF">SAMN04488025_12150</name>
</gene>
<dbReference type="STRING" id="201973.SAMN04488025_12150"/>
<dbReference type="InterPro" id="IPR001501">
    <property type="entry name" value="Ni-dep_hyd_lsu"/>
</dbReference>
<dbReference type="PROSITE" id="PS00507">
    <property type="entry name" value="NI_HGENASE_L_1"/>
    <property type="match status" value="1"/>
</dbReference>
<dbReference type="PANTHER" id="PTHR42958:SF2">
    <property type="entry name" value="UPTAKE HYDROGENASE LARGE SUBUNIT"/>
    <property type="match status" value="1"/>
</dbReference>
<dbReference type="RefSeq" id="WP_092039249.1">
    <property type="nucleotide sequence ID" value="NZ_FOOK01000021.1"/>
</dbReference>
<comment type="subcellular location">
    <subcellularLocation>
        <location evidence="2">Cell envelope</location>
    </subcellularLocation>
</comment>
<dbReference type="FunFam" id="1.10.645.10:FF:000002">
    <property type="entry name" value="Hydrogenase 2 large subunit"/>
    <property type="match status" value="1"/>
</dbReference>
<feature type="binding site" evidence="8">
    <location>
        <position position="42"/>
    </location>
    <ligand>
        <name>Mg(2+)</name>
        <dbReference type="ChEBI" id="CHEBI:18420"/>
    </ligand>
</feature>
<comment type="cofactor">
    <cofactor evidence="8">
        <name>Fe cation</name>
        <dbReference type="ChEBI" id="CHEBI:24875"/>
    </cofactor>
</comment>
<dbReference type="GO" id="GO:0008901">
    <property type="term" value="F:ferredoxin hydrogenase activity"/>
    <property type="evidence" value="ECO:0007669"/>
    <property type="project" value="InterPro"/>
</dbReference>
<evidence type="ECO:0000256" key="6">
    <source>
        <dbReference type="ARBA" id="ARBA00022723"/>
    </source>
</evidence>
<feature type="binding site" evidence="8">
    <location>
        <position position="64"/>
    </location>
    <ligand>
        <name>Fe cation</name>
        <dbReference type="ChEBI" id="CHEBI:24875"/>
    </ligand>
</feature>
<feature type="binding site" evidence="8">
    <location>
        <position position="556"/>
    </location>
    <ligand>
        <name>Mg(2+)</name>
        <dbReference type="ChEBI" id="CHEBI:18420"/>
    </ligand>
</feature>
<evidence type="ECO:0000256" key="1">
    <source>
        <dbReference type="ARBA" id="ARBA00001967"/>
    </source>
</evidence>
<evidence type="ECO:0000256" key="3">
    <source>
        <dbReference type="ARBA" id="ARBA00009292"/>
    </source>
</evidence>